<reference evidence="2 3" key="1">
    <citation type="journal article" date="2019" name="Nat. Ecol. Evol.">
        <title>Megaphylogeny resolves global patterns of mushroom evolution.</title>
        <authorList>
            <person name="Varga T."/>
            <person name="Krizsan K."/>
            <person name="Foldi C."/>
            <person name="Dima B."/>
            <person name="Sanchez-Garcia M."/>
            <person name="Sanchez-Ramirez S."/>
            <person name="Szollosi G.J."/>
            <person name="Szarkandi J.G."/>
            <person name="Papp V."/>
            <person name="Albert L."/>
            <person name="Andreopoulos W."/>
            <person name="Angelini C."/>
            <person name="Antonin V."/>
            <person name="Barry K.W."/>
            <person name="Bougher N.L."/>
            <person name="Buchanan P."/>
            <person name="Buyck B."/>
            <person name="Bense V."/>
            <person name="Catcheside P."/>
            <person name="Chovatia M."/>
            <person name="Cooper J."/>
            <person name="Damon W."/>
            <person name="Desjardin D."/>
            <person name="Finy P."/>
            <person name="Geml J."/>
            <person name="Haridas S."/>
            <person name="Hughes K."/>
            <person name="Justo A."/>
            <person name="Karasinski D."/>
            <person name="Kautmanova I."/>
            <person name="Kiss B."/>
            <person name="Kocsube S."/>
            <person name="Kotiranta H."/>
            <person name="LaButti K.M."/>
            <person name="Lechner B.E."/>
            <person name="Liimatainen K."/>
            <person name="Lipzen A."/>
            <person name="Lukacs Z."/>
            <person name="Mihaltcheva S."/>
            <person name="Morgado L.N."/>
            <person name="Niskanen T."/>
            <person name="Noordeloos M.E."/>
            <person name="Ohm R.A."/>
            <person name="Ortiz-Santana B."/>
            <person name="Ovrebo C."/>
            <person name="Racz N."/>
            <person name="Riley R."/>
            <person name="Savchenko A."/>
            <person name="Shiryaev A."/>
            <person name="Soop K."/>
            <person name="Spirin V."/>
            <person name="Szebenyi C."/>
            <person name="Tomsovsky M."/>
            <person name="Tulloss R.E."/>
            <person name="Uehling J."/>
            <person name="Grigoriev I.V."/>
            <person name="Vagvolgyi C."/>
            <person name="Papp T."/>
            <person name="Martin F.M."/>
            <person name="Miettinen O."/>
            <person name="Hibbett D.S."/>
            <person name="Nagy L.G."/>
        </authorList>
    </citation>
    <scope>NUCLEOTIDE SEQUENCE [LARGE SCALE GENOMIC DNA]</scope>
    <source>
        <strain evidence="2 3">CBS 962.96</strain>
    </source>
</reference>
<evidence type="ECO:0000256" key="1">
    <source>
        <dbReference type="SAM" id="MobiDB-lite"/>
    </source>
</evidence>
<keyword evidence="3" id="KW-1185">Reference proteome</keyword>
<dbReference type="Proteomes" id="UP000297245">
    <property type="component" value="Unassembled WGS sequence"/>
</dbReference>
<evidence type="ECO:0000313" key="2">
    <source>
        <dbReference type="EMBL" id="THV01260.1"/>
    </source>
</evidence>
<protein>
    <submittedName>
        <fullName evidence="2">Uncharacterized protein</fullName>
    </submittedName>
</protein>
<dbReference type="OrthoDB" id="3205170at2759"/>
<sequence>MPKVTRSSSRASAAASSSSQPISQKLRAVTPEELESWSDSDMSDSSYGDGLVDDLDEAYPYTFHTGDSVWVRTAGGNWHQGRVSGETTRKGQTREREGLFYPVKFDGKIRKYFAPLNGEIKPDTPHTRRLLKEAGWDI</sequence>
<feature type="compositionally biased region" description="Low complexity" evidence="1">
    <location>
        <begin position="1"/>
        <end position="19"/>
    </location>
</feature>
<organism evidence="2 3">
    <name type="scientific">Dendrothele bispora (strain CBS 962.96)</name>
    <dbReference type="NCBI Taxonomy" id="1314807"/>
    <lineage>
        <taxon>Eukaryota</taxon>
        <taxon>Fungi</taxon>
        <taxon>Dikarya</taxon>
        <taxon>Basidiomycota</taxon>
        <taxon>Agaricomycotina</taxon>
        <taxon>Agaricomycetes</taxon>
        <taxon>Agaricomycetidae</taxon>
        <taxon>Agaricales</taxon>
        <taxon>Agaricales incertae sedis</taxon>
        <taxon>Dendrothele</taxon>
    </lineage>
</organism>
<dbReference type="AlphaFoldDB" id="A0A4S8MF76"/>
<feature type="compositionally biased region" description="Acidic residues" evidence="1">
    <location>
        <begin position="32"/>
        <end position="42"/>
    </location>
</feature>
<feature type="region of interest" description="Disordered" evidence="1">
    <location>
        <begin position="1"/>
        <end position="49"/>
    </location>
</feature>
<accession>A0A4S8MF76</accession>
<dbReference type="EMBL" id="ML179092">
    <property type="protein sequence ID" value="THV01260.1"/>
    <property type="molecule type" value="Genomic_DNA"/>
</dbReference>
<evidence type="ECO:0000313" key="3">
    <source>
        <dbReference type="Proteomes" id="UP000297245"/>
    </source>
</evidence>
<proteinExistence type="predicted"/>
<gene>
    <name evidence="2" type="ORF">K435DRAFT_718226</name>
</gene>
<name>A0A4S8MF76_DENBC</name>